<feature type="non-terminal residue" evidence="1">
    <location>
        <position position="69"/>
    </location>
</feature>
<keyword evidence="2" id="KW-1185">Reference proteome</keyword>
<dbReference type="AlphaFoldDB" id="A0A8J2J2V1"/>
<protein>
    <submittedName>
        <fullName evidence="1">Uncharacterized protein</fullName>
    </submittedName>
</protein>
<dbReference type="OrthoDB" id="190201at2759"/>
<comment type="caution">
    <text evidence="1">The sequence shown here is derived from an EMBL/GenBank/DDBJ whole genome shotgun (WGS) entry which is preliminary data.</text>
</comment>
<reference evidence="1" key="1">
    <citation type="submission" date="2021-06" db="EMBL/GenBank/DDBJ databases">
        <authorList>
            <person name="Hodson N. C."/>
            <person name="Mongue J. A."/>
            <person name="Jaron S. K."/>
        </authorList>
    </citation>
    <scope>NUCLEOTIDE SEQUENCE</scope>
</reference>
<gene>
    <name evidence="1" type="ORF">AFUS01_LOCUS2780</name>
</gene>
<dbReference type="Proteomes" id="UP000708208">
    <property type="component" value="Unassembled WGS sequence"/>
</dbReference>
<organism evidence="1 2">
    <name type="scientific">Allacma fusca</name>
    <dbReference type="NCBI Taxonomy" id="39272"/>
    <lineage>
        <taxon>Eukaryota</taxon>
        <taxon>Metazoa</taxon>
        <taxon>Ecdysozoa</taxon>
        <taxon>Arthropoda</taxon>
        <taxon>Hexapoda</taxon>
        <taxon>Collembola</taxon>
        <taxon>Symphypleona</taxon>
        <taxon>Sminthuridae</taxon>
        <taxon>Allacma</taxon>
    </lineage>
</organism>
<proteinExistence type="predicted"/>
<evidence type="ECO:0000313" key="1">
    <source>
        <dbReference type="EMBL" id="CAG7681056.1"/>
    </source>
</evidence>
<accession>A0A8J2J2V1</accession>
<feature type="non-terminal residue" evidence="1">
    <location>
        <position position="1"/>
    </location>
</feature>
<dbReference type="EMBL" id="CAJVCH010016108">
    <property type="protein sequence ID" value="CAG7681056.1"/>
    <property type="molecule type" value="Genomic_DNA"/>
</dbReference>
<evidence type="ECO:0000313" key="2">
    <source>
        <dbReference type="Proteomes" id="UP000708208"/>
    </source>
</evidence>
<name>A0A8J2J2V1_9HEXA</name>
<sequence>AEKIRVAINAALALEEKINPAPPTYDYFDALDRLRKATSGSLSEESAKILLLRGSRQVDEEKFCFTRDL</sequence>